<dbReference type="AlphaFoldDB" id="A0A2G8RW67"/>
<sequence>MAANHFTSTSQEQSAVRLEALFSPAPITLQNLVVVGMSRYLYEFMGHVLAPGKLQGLATSPSWRDDIPYLHRFLRSPAAQNLRSLTVSPYVECLYHPPPGVPEALFVRKIFGAAIAQCTRVQYLRLGLVECPSAECFLAPLSTVCPLLANLPASLRAFSLHIWITITLQESEGWARAVRSWNTLMNSLAAVDRALDPAGEEGKRRFQHLRRIELHVHFWSVGESARNGDAAEKHERQGDIERVAAAAMPLPRLKAAGLLREFLVDNVVHARAEECGEIMADVYWPSDSET</sequence>
<reference evidence="1 2" key="1">
    <citation type="journal article" date="2015" name="Sci. Rep.">
        <title>Chromosome-level genome map provides insights into diverse defense mechanisms in the medicinal fungus Ganoderma sinense.</title>
        <authorList>
            <person name="Zhu Y."/>
            <person name="Xu J."/>
            <person name="Sun C."/>
            <person name="Zhou S."/>
            <person name="Xu H."/>
            <person name="Nelson D.R."/>
            <person name="Qian J."/>
            <person name="Song J."/>
            <person name="Luo H."/>
            <person name="Xiang L."/>
            <person name="Li Y."/>
            <person name="Xu Z."/>
            <person name="Ji A."/>
            <person name="Wang L."/>
            <person name="Lu S."/>
            <person name="Hayward A."/>
            <person name="Sun W."/>
            <person name="Li X."/>
            <person name="Schwartz D.C."/>
            <person name="Wang Y."/>
            <person name="Chen S."/>
        </authorList>
    </citation>
    <scope>NUCLEOTIDE SEQUENCE [LARGE SCALE GENOMIC DNA]</scope>
    <source>
        <strain evidence="1 2">ZZ0214-1</strain>
    </source>
</reference>
<evidence type="ECO:0000313" key="2">
    <source>
        <dbReference type="Proteomes" id="UP000230002"/>
    </source>
</evidence>
<gene>
    <name evidence="1" type="ORF">GSI_11487</name>
</gene>
<evidence type="ECO:0000313" key="1">
    <source>
        <dbReference type="EMBL" id="PIL25737.1"/>
    </source>
</evidence>
<name>A0A2G8RW67_9APHY</name>
<accession>A0A2G8RW67</accession>
<organism evidence="1 2">
    <name type="scientific">Ganoderma sinense ZZ0214-1</name>
    <dbReference type="NCBI Taxonomy" id="1077348"/>
    <lineage>
        <taxon>Eukaryota</taxon>
        <taxon>Fungi</taxon>
        <taxon>Dikarya</taxon>
        <taxon>Basidiomycota</taxon>
        <taxon>Agaricomycotina</taxon>
        <taxon>Agaricomycetes</taxon>
        <taxon>Polyporales</taxon>
        <taxon>Polyporaceae</taxon>
        <taxon>Ganoderma</taxon>
    </lineage>
</organism>
<dbReference type="EMBL" id="AYKW01000045">
    <property type="protein sequence ID" value="PIL25737.1"/>
    <property type="molecule type" value="Genomic_DNA"/>
</dbReference>
<keyword evidence="2" id="KW-1185">Reference proteome</keyword>
<proteinExistence type="predicted"/>
<comment type="caution">
    <text evidence="1">The sequence shown here is derived from an EMBL/GenBank/DDBJ whole genome shotgun (WGS) entry which is preliminary data.</text>
</comment>
<dbReference type="Proteomes" id="UP000230002">
    <property type="component" value="Unassembled WGS sequence"/>
</dbReference>
<protein>
    <submittedName>
        <fullName evidence="1">Uncharacterized protein</fullName>
    </submittedName>
</protein>